<dbReference type="InterPro" id="IPR000709">
    <property type="entry name" value="Leu_Ile_Val-bd"/>
</dbReference>
<dbReference type="Gene3D" id="3.40.50.2300">
    <property type="match status" value="2"/>
</dbReference>
<reference evidence="6 7" key="1">
    <citation type="submission" date="2019-06" db="EMBL/GenBank/DDBJ databases">
        <title>Sequencing the genomes of 1000 actinobacteria strains.</title>
        <authorList>
            <person name="Klenk H.-P."/>
        </authorList>
    </citation>
    <scope>NUCLEOTIDE SEQUENCE [LARGE SCALE GENOMIC DNA]</scope>
    <source>
        <strain evidence="6 7">DSM 44826</strain>
    </source>
</reference>
<evidence type="ECO:0000256" key="2">
    <source>
        <dbReference type="ARBA" id="ARBA00022448"/>
    </source>
</evidence>
<sequence>MPDTIKIAAIGPSSGPLSTYGEMLANGVDAAVRRINADGGAAGRRLECVRYDDGGEPERAVEAARRAARDGVRFVVGHTISDCALAASDAYEAAGVLLVTPGATLPELTNRGLRLVFRTIGVNSAQGGAAGQFIADRAPRAVALVHDGRAYGRSLVEAVDATLRSRGITPVRTETVRTGTTDFAPLIHELTLDKADFVFFGGYPPELGRLIRQAAQQGLTARFVAGAACDTDEVATWAGDPATPEGLLLSTPTAFDQDPANAPVVQAVRDRGGDPANPYTLPAYAAVQVIARAIEQAGSADDTARVAAAFRAGAFPTAIGDLGYQANGDLTRFPFQVYRWQYGRPKTPAGD</sequence>
<feature type="domain" description="Leucine-binding protein" evidence="5">
    <location>
        <begin position="4"/>
        <end position="341"/>
    </location>
</feature>
<dbReference type="RefSeq" id="WP_170305215.1">
    <property type="nucleotide sequence ID" value="NZ_BAAAMZ010000017.1"/>
</dbReference>
<dbReference type="EMBL" id="VIWT01000004">
    <property type="protein sequence ID" value="TWF82760.1"/>
    <property type="molecule type" value="Genomic_DNA"/>
</dbReference>
<dbReference type="PANTHER" id="PTHR47151:SF3">
    <property type="entry name" value="LEUCINE-SPECIFIC-BINDING PROTEIN"/>
    <property type="match status" value="1"/>
</dbReference>
<protein>
    <submittedName>
        <fullName evidence="6">L-leucine-binding protein /L-isoleucine-binding protein /L-valine-binding protein</fullName>
    </submittedName>
</protein>
<proteinExistence type="inferred from homology"/>
<dbReference type="InterPro" id="IPR028082">
    <property type="entry name" value="Peripla_BP_I"/>
</dbReference>
<evidence type="ECO:0000313" key="7">
    <source>
        <dbReference type="Proteomes" id="UP000317940"/>
    </source>
</evidence>
<dbReference type="PRINTS" id="PR00337">
    <property type="entry name" value="LEUILEVALBP"/>
</dbReference>
<evidence type="ECO:0000259" key="5">
    <source>
        <dbReference type="Pfam" id="PF13458"/>
    </source>
</evidence>
<evidence type="ECO:0000256" key="3">
    <source>
        <dbReference type="ARBA" id="ARBA00022729"/>
    </source>
</evidence>
<dbReference type="Proteomes" id="UP000317940">
    <property type="component" value="Unassembled WGS sequence"/>
</dbReference>
<organism evidence="6 7">
    <name type="scientific">Kitasatospora viridis</name>
    <dbReference type="NCBI Taxonomy" id="281105"/>
    <lineage>
        <taxon>Bacteria</taxon>
        <taxon>Bacillati</taxon>
        <taxon>Actinomycetota</taxon>
        <taxon>Actinomycetes</taxon>
        <taxon>Kitasatosporales</taxon>
        <taxon>Streptomycetaceae</taxon>
        <taxon>Kitasatospora</taxon>
    </lineage>
</organism>
<accession>A0A561T6N7</accession>
<gene>
    <name evidence="6" type="ORF">FHX73_14242</name>
</gene>
<dbReference type="AlphaFoldDB" id="A0A561T6N7"/>
<dbReference type="SUPFAM" id="SSF53822">
    <property type="entry name" value="Periplasmic binding protein-like I"/>
    <property type="match status" value="1"/>
</dbReference>
<comment type="similarity">
    <text evidence="1">Belongs to the leucine-binding protein family.</text>
</comment>
<comment type="caution">
    <text evidence="6">The sequence shown here is derived from an EMBL/GenBank/DDBJ whole genome shotgun (WGS) entry which is preliminary data.</text>
</comment>
<evidence type="ECO:0000313" key="6">
    <source>
        <dbReference type="EMBL" id="TWF82760.1"/>
    </source>
</evidence>
<evidence type="ECO:0000256" key="4">
    <source>
        <dbReference type="ARBA" id="ARBA00022970"/>
    </source>
</evidence>
<keyword evidence="7" id="KW-1185">Reference proteome</keyword>
<dbReference type="PANTHER" id="PTHR47151">
    <property type="entry name" value="LEU/ILE/VAL-BINDING ABC TRANSPORTER SUBUNIT"/>
    <property type="match status" value="1"/>
</dbReference>
<keyword evidence="4" id="KW-0029">Amino-acid transport</keyword>
<dbReference type="InterPro" id="IPR028081">
    <property type="entry name" value="Leu-bd"/>
</dbReference>
<keyword evidence="2" id="KW-0813">Transport</keyword>
<dbReference type="CDD" id="cd06342">
    <property type="entry name" value="PBP1_ABC_LIVBP-like"/>
    <property type="match status" value="1"/>
</dbReference>
<dbReference type="Pfam" id="PF13458">
    <property type="entry name" value="Peripla_BP_6"/>
    <property type="match status" value="1"/>
</dbReference>
<dbReference type="GO" id="GO:0006865">
    <property type="term" value="P:amino acid transport"/>
    <property type="evidence" value="ECO:0007669"/>
    <property type="project" value="UniProtKB-KW"/>
</dbReference>
<name>A0A561T6N7_9ACTN</name>
<evidence type="ECO:0000256" key="1">
    <source>
        <dbReference type="ARBA" id="ARBA00010062"/>
    </source>
</evidence>
<keyword evidence="3" id="KW-0732">Signal</keyword>